<feature type="compositionally biased region" description="Low complexity" evidence="1">
    <location>
        <begin position="715"/>
        <end position="728"/>
    </location>
</feature>
<evidence type="ECO:0000256" key="1">
    <source>
        <dbReference type="SAM" id="MobiDB-lite"/>
    </source>
</evidence>
<feature type="compositionally biased region" description="Basic and acidic residues" evidence="1">
    <location>
        <begin position="362"/>
        <end position="373"/>
    </location>
</feature>
<feature type="compositionally biased region" description="Basic and acidic residues" evidence="1">
    <location>
        <begin position="618"/>
        <end position="639"/>
    </location>
</feature>
<feature type="compositionally biased region" description="Acidic residues" evidence="1">
    <location>
        <begin position="739"/>
        <end position="754"/>
    </location>
</feature>
<evidence type="ECO:0000313" key="3">
    <source>
        <dbReference type="Proteomes" id="UP000245946"/>
    </source>
</evidence>
<feature type="compositionally biased region" description="Polar residues" evidence="1">
    <location>
        <begin position="140"/>
        <end position="158"/>
    </location>
</feature>
<feature type="compositionally biased region" description="Polar residues" evidence="1">
    <location>
        <begin position="588"/>
        <end position="604"/>
    </location>
</feature>
<reference evidence="2 3" key="1">
    <citation type="journal article" date="2018" name="Mol. Biol. Evol.">
        <title>Broad Genomic Sampling Reveals a Smut Pathogenic Ancestry of the Fungal Clade Ustilaginomycotina.</title>
        <authorList>
            <person name="Kijpornyongpan T."/>
            <person name="Mondo S.J."/>
            <person name="Barry K."/>
            <person name="Sandor L."/>
            <person name="Lee J."/>
            <person name="Lipzen A."/>
            <person name="Pangilinan J."/>
            <person name="LaButti K."/>
            <person name="Hainaut M."/>
            <person name="Henrissat B."/>
            <person name="Grigoriev I.V."/>
            <person name="Spatafora J.W."/>
            <person name="Aime M.C."/>
        </authorList>
    </citation>
    <scope>NUCLEOTIDE SEQUENCE [LARGE SCALE GENOMIC DNA]</scope>
    <source>
        <strain evidence="2 3">MCA 4186</strain>
    </source>
</reference>
<dbReference type="AlphaFoldDB" id="A0A316Z7V6"/>
<protein>
    <submittedName>
        <fullName evidence="2">Uncharacterized protein</fullName>
    </submittedName>
</protein>
<feature type="compositionally biased region" description="Acidic residues" evidence="1">
    <location>
        <begin position="660"/>
        <end position="679"/>
    </location>
</feature>
<feature type="region of interest" description="Disordered" evidence="1">
    <location>
        <begin position="361"/>
        <end position="403"/>
    </location>
</feature>
<feature type="compositionally biased region" description="Polar residues" evidence="1">
    <location>
        <begin position="528"/>
        <end position="548"/>
    </location>
</feature>
<feature type="compositionally biased region" description="Low complexity" evidence="1">
    <location>
        <begin position="491"/>
        <end position="517"/>
    </location>
</feature>
<feature type="compositionally biased region" description="Basic residues" evidence="1">
    <location>
        <begin position="702"/>
        <end position="714"/>
    </location>
</feature>
<feature type="region of interest" description="Disordered" evidence="1">
    <location>
        <begin position="430"/>
        <end position="769"/>
    </location>
</feature>
<feature type="region of interest" description="Disordered" evidence="1">
    <location>
        <begin position="302"/>
        <end position="338"/>
    </location>
</feature>
<dbReference type="Proteomes" id="UP000245946">
    <property type="component" value="Unassembled WGS sequence"/>
</dbReference>
<organism evidence="2 3">
    <name type="scientific">Tilletiopsis washingtonensis</name>
    <dbReference type="NCBI Taxonomy" id="58919"/>
    <lineage>
        <taxon>Eukaryota</taxon>
        <taxon>Fungi</taxon>
        <taxon>Dikarya</taxon>
        <taxon>Basidiomycota</taxon>
        <taxon>Ustilaginomycotina</taxon>
        <taxon>Exobasidiomycetes</taxon>
        <taxon>Entylomatales</taxon>
        <taxon>Entylomatales incertae sedis</taxon>
        <taxon>Tilletiopsis</taxon>
    </lineage>
</organism>
<dbReference type="EMBL" id="KZ819294">
    <property type="protein sequence ID" value="PWN97679.1"/>
    <property type="molecule type" value="Genomic_DNA"/>
</dbReference>
<gene>
    <name evidence="2" type="ORF">FA09DRAFT_339170</name>
</gene>
<feature type="compositionally biased region" description="Pro residues" evidence="1">
    <location>
        <begin position="464"/>
        <end position="473"/>
    </location>
</feature>
<feature type="compositionally biased region" description="Low complexity" evidence="1">
    <location>
        <begin position="554"/>
        <end position="575"/>
    </location>
</feature>
<dbReference type="RefSeq" id="XP_025597958.1">
    <property type="nucleotide sequence ID" value="XM_025744186.1"/>
</dbReference>
<keyword evidence="3" id="KW-1185">Reference proteome</keyword>
<name>A0A316Z7V6_9BASI</name>
<dbReference type="GeneID" id="37271730"/>
<feature type="compositionally biased region" description="Basic and acidic residues" evidence="1">
    <location>
        <begin position="384"/>
        <end position="400"/>
    </location>
</feature>
<feature type="region of interest" description="Disordered" evidence="1">
    <location>
        <begin position="1"/>
        <end position="263"/>
    </location>
</feature>
<feature type="compositionally biased region" description="Low complexity" evidence="1">
    <location>
        <begin position="83"/>
        <end position="103"/>
    </location>
</feature>
<accession>A0A316Z7V6</accession>
<feature type="compositionally biased region" description="Low complexity" evidence="1">
    <location>
        <begin position="8"/>
        <end position="31"/>
    </location>
</feature>
<sequence>MPPRRQRLSPSQPSPAASAAPHVAQPRSSAAAPPPQIFASSDPLAGSSSPAGETLAAARTKAFPVRKGASSPQDELPRRASARTRAPSRLAVEAAAASSASQPRSKKQPLKPRAQPVEEPPASGSDDTDAQLLRDALEMSMQQLDGNASTSSVSSPLRVTQPRAPGAGDRDEAAAMEQARIASTHEALMARQKRTLLQQPGSSPAARKRAHKENDSSAAALDEGPLHSTPLASLRRGPHSGAAPSSPSPLPLQPRMRSLLDDAGLGQRADSFAYSSDPLLGNDEVALVPLRSAVGEVSLARQAMQRAAQPSGSSARQAPRVQPPPQRPLTTEEEGGRFALIRESVRDGTVEENVARLLGTETSRRASELLRSQDEEEEEAVDEVAGKHGGGAEEEIRWEEADLDPFGFEEAERRVRERREMKLHAQEMQLALDEVAQEPESPLAQCPDFEELEAQEQEEEESTSPPPFLPPPAGSLSTRSSPVQLLEELSTRPPAAARAAAPAVASSASSRRSSRLATRVEKLASPSARRTSGRTRVTSIAASLSLVTSERGDASSAASAPESSTDSASEASSDDGLAFEPRARAKTFASQSNGKGKTKSSSPLKTGRRAVKNTYASRAREPLRVEQMREFLPKRRVEPKSAASSKKGGKKQKMIRISDSEGEGQEEDENEEESDDPSDLSDSRPPGGSKGKGKAAASTAKGKGKKPAPKRAAKAAKQAPQKKAASASSRKRKGGASSDAEEEEQQQSEGEADADTPRTQARKRRIKEFEEIDKMQLATELVV</sequence>
<feature type="compositionally biased region" description="Acidic residues" evidence="1">
    <location>
        <begin position="448"/>
        <end position="462"/>
    </location>
</feature>
<evidence type="ECO:0000313" key="2">
    <source>
        <dbReference type="EMBL" id="PWN97679.1"/>
    </source>
</evidence>
<proteinExistence type="predicted"/>